<name>A0AAJ7FSI6_CEPCN</name>
<keyword evidence="3" id="KW-0050">Antiport</keyword>
<dbReference type="PANTHER" id="PTHR12266">
    <property type="entry name" value="NA+/CA2+ K+ INDEPENDENT EXCHANGER"/>
    <property type="match status" value="1"/>
</dbReference>
<evidence type="ECO:0000256" key="5">
    <source>
        <dbReference type="ARBA" id="ARBA00022692"/>
    </source>
</evidence>
<evidence type="ECO:0000256" key="8">
    <source>
        <dbReference type="SAM" id="Phobius"/>
    </source>
</evidence>
<proteinExistence type="predicted"/>
<organism evidence="10 11">
    <name type="scientific">Cephus cinctus</name>
    <name type="common">Wheat stem sawfly</name>
    <dbReference type="NCBI Taxonomy" id="211228"/>
    <lineage>
        <taxon>Eukaryota</taxon>
        <taxon>Metazoa</taxon>
        <taxon>Ecdysozoa</taxon>
        <taxon>Arthropoda</taxon>
        <taxon>Hexapoda</taxon>
        <taxon>Insecta</taxon>
        <taxon>Pterygota</taxon>
        <taxon>Neoptera</taxon>
        <taxon>Endopterygota</taxon>
        <taxon>Hymenoptera</taxon>
        <taxon>Cephoidea</taxon>
        <taxon>Cephidae</taxon>
        <taxon>Cephus</taxon>
    </lineage>
</organism>
<keyword evidence="6 8" id="KW-1133">Transmembrane helix</keyword>
<keyword evidence="5 8" id="KW-0812">Transmembrane</keyword>
<evidence type="ECO:0000256" key="4">
    <source>
        <dbReference type="ARBA" id="ARBA00022568"/>
    </source>
</evidence>
<dbReference type="GO" id="GO:0006874">
    <property type="term" value="P:intracellular calcium ion homeostasis"/>
    <property type="evidence" value="ECO:0007669"/>
    <property type="project" value="TreeGrafter"/>
</dbReference>
<feature type="transmembrane region" description="Helical" evidence="8">
    <location>
        <begin position="65"/>
        <end position="85"/>
    </location>
</feature>
<dbReference type="RefSeq" id="XP_015606105.1">
    <property type="nucleotide sequence ID" value="XM_015750619.2"/>
</dbReference>
<evidence type="ECO:0000313" key="10">
    <source>
        <dbReference type="Proteomes" id="UP000694920"/>
    </source>
</evidence>
<feature type="transmembrane region" description="Helical" evidence="8">
    <location>
        <begin position="137"/>
        <end position="159"/>
    </location>
</feature>
<keyword evidence="4" id="KW-0109">Calcium transport</keyword>
<dbReference type="GeneID" id="107272933"/>
<evidence type="ECO:0000256" key="1">
    <source>
        <dbReference type="ARBA" id="ARBA00004141"/>
    </source>
</evidence>
<dbReference type="InterPro" id="IPR051359">
    <property type="entry name" value="CaCA_antiporter"/>
</dbReference>
<dbReference type="PANTHER" id="PTHR12266:SF0">
    <property type="entry name" value="MITOCHONDRIAL SODIUM_CALCIUM EXCHANGER PROTEIN"/>
    <property type="match status" value="1"/>
</dbReference>
<gene>
    <name evidence="11" type="primary">LOC107272933</name>
</gene>
<keyword evidence="2" id="KW-0813">Transport</keyword>
<accession>A0AAJ7FSI6</accession>
<dbReference type="GO" id="GO:0005432">
    <property type="term" value="F:calcium:sodium antiporter activity"/>
    <property type="evidence" value="ECO:0007669"/>
    <property type="project" value="TreeGrafter"/>
</dbReference>
<dbReference type="Proteomes" id="UP000694920">
    <property type="component" value="Unplaced"/>
</dbReference>
<dbReference type="Gene3D" id="1.20.1420.30">
    <property type="entry name" value="NCX, central ion-binding region"/>
    <property type="match status" value="2"/>
</dbReference>
<feature type="transmembrane region" description="Helical" evidence="8">
    <location>
        <begin position="419"/>
        <end position="438"/>
    </location>
</feature>
<keyword evidence="4" id="KW-0106">Calcium</keyword>
<dbReference type="AlphaFoldDB" id="A0AAJ7FSI6"/>
<feature type="transmembrane region" description="Helical" evidence="8">
    <location>
        <begin position="488"/>
        <end position="507"/>
    </location>
</feature>
<reference evidence="11" key="1">
    <citation type="submission" date="2025-08" db="UniProtKB">
        <authorList>
            <consortium name="RefSeq"/>
        </authorList>
    </citation>
    <scope>IDENTIFICATION</scope>
</reference>
<keyword evidence="4" id="KW-0406">Ion transport</keyword>
<feature type="domain" description="Sodium/calcium exchanger membrane region" evidence="9">
    <location>
        <begin position="424"/>
        <end position="574"/>
    </location>
</feature>
<dbReference type="GO" id="GO:0016020">
    <property type="term" value="C:membrane"/>
    <property type="evidence" value="ECO:0007669"/>
    <property type="project" value="UniProtKB-SubCell"/>
</dbReference>
<feature type="transmembrane region" description="Helical" evidence="8">
    <location>
        <begin position="387"/>
        <end position="407"/>
    </location>
</feature>
<keyword evidence="7 8" id="KW-0472">Membrane</keyword>
<evidence type="ECO:0000313" key="11">
    <source>
        <dbReference type="RefSeq" id="XP_015606105.1"/>
    </source>
</evidence>
<feature type="transmembrane region" description="Helical" evidence="8">
    <location>
        <begin position="97"/>
        <end position="117"/>
    </location>
</feature>
<sequence length="596" mass="66848">MKFRGLRYYGASGALPIKEDQCSYLWNIAPKDRCEWIKYTFDCETDSLIQYTENLFCIFDTEQPGLFAIGLILNVLWLLYLFLILGTTADNFFCPSLAVIATLLSLSENIAGVTILAFGNGAPDIFTSLVSDPDESIIIFTELIGAGIFVTAVIIGSVAIVSPFRVTIKPFMRDACFYAMAVAWISFVVRDEAIDLWEAISFILIYIIFICVVVLMQMRQNREESRKTRMPNVNDIEILNTYLANRNEHSAPSLVLRPRAFSLQVKLEMAKAAEAIRAKALGETYLRTDTNTGEEAGRSASRRPKGLFKEFFFDMSPFNLDEWRKTNIFLKIVLILRVPFMIVLQLFVPVVDQLVENRGWSKLLNCLQICILPTAILFILKLWDQWIGPIPILPVVFGTTALIAIIVFRNTSVGRVPKYHNVFAILGFMAAMVVVYMVAQEVLAVLQCIGHAGGISDAMLGITFLSWGNSVGDLISNVTIAKQGFPRMGFSACFGGPMFNTLLGFGLTYGIGCIQSSNFQIRLRVSDMAPGCIMFLLTSIFISIVYLNTTGGIARRSYGYLLFSLYLIFLVINFLSEIHYIHPLGTDHHEDDYDYE</sequence>
<evidence type="ECO:0000256" key="7">
    <source>
        <dbReference type="ARBA" id="ARBA00023136"/>
    </source>
</evidence>
<evidence type="ECO:0000256" key="2">
    <source>
        <dbReference type="ARBA" id="ARBA00022448"/>
    </source>
</evidence>
<protein>
    <submittedName>
        <fullName evidence="11">Mitochondrial sodium/calcium exchanger protein-like</fullName>
    </submittedName>
</protein>
<keyword evidence="10" id="KW-1185">Reference proteome</keyword>
<dbReference type="InterPro" id="IPR004837">
    <property type="entry name" value="NaCa_Exmemb"/>
</dbReference>
<comment type="subcellular location">
    <subcellularLocation>
        <location evidence="1">Membrane</location>
        <topology evidence="1">Multi-pass membrane protein</topology>
    </subcellularLocation>
</comment>
<feature type="transmembrane region" description="Helical" evidence="8">
    <location>
        <begin position="558"/>
        <end position="575"/>
    </location>
</feature>
<dbReference type="InterPro" id="IPR044880">
    <property type="entry name" value="NCX_ion-bd_dom_sf"/>
</dbReference>
<evidence type="ECO:0000259" key="9">
    <source>
        <dbReference type="Pfam" id="PF01699"/>
    </source>
</evidence>
<dbReference type="Pfam" id="PF01699">
    <property type="entry name" value="Na_Ca_ex"/>
    <property type="match status" value="2"/>
</dbReference>
<feature type="transmembrane region" description="Helical" evidence="8">
    <location>
        <begin position="528"/>
        <end position="546"/>
    </location>
</feature>
<feature type="transmembrane region" description="Helical" evidence="8">
    <location>
        <begin position="196"/>
        <end position="216"/>
    </location>
</feature>
<dbReference type="KEGG" id="ccin:107272933"/>
<feature type="transmembrane region" description="Helical" evidence="8">
    <location>
        <begin position="328"/>
        <end position="348"/>
    </location>
</feature>
<evidence type="ECO:0000256" key="6">
    <source>
        <dbReference type="ARBA" id="ARBA00022989"/>
    </source>
</evidence>
<evidence type="ECO:0000256" key="3">
    <source>
        <dbReference type="ARBA" id="ARBA00022449"/>
    </source>
</evidence>
<feature type="domain" description="Sodium/calcium exchanger membrane region" evidence="9">
    <location>
        <begin position="76"/>
        <end position="214"/>
    </location>
</feature>